<dbReference type="Proteomes" id="UP000626244">
    <property type="component" value="Unassembled WGS sequence"/>
</dbReference>
<dbReference type="GO" id="GO:0018104">
    <property type="term" value="P:peptidoglycan-protein cross-linking"/>
    <property type="evidence" value="ECO:0007669"/>
    <property type="project" value="TreeGrafter"/>
</dbReference>
<dbReference type="EMBL" id="BMHB01000002">
    <property type="protein sequence ID" value="GGI16954.1"/>
    <property type="molecule type" value="Genomic_DNA"/>
</dbReference>
<feature type="domain" description="L,D-TPase catalytic" evidence="11">
    <location>
        <begin position="383"/>
        <end position="507"/>
    </location>
</feature>
<evidence type="ECO:0000256" key="5">
    <source>
        <dbReference type="ARBA" id="ARBA00022960"/>
    </source>
</evidence>
<dbReference type="Gene3D" id="2.60.40.10">
    <property type="entry name" value="Immunoglobulins"/>
    <property type="match status" value="2"/>
</dbReference>
<dbReference type="Pfam" id="PF03734">
    <property type="entry name" value="YkuD"/>
    <property type="match status" value="1"/>
</dbReference>
<feature type="chain" id="PRO_5035311791" description="L,D-TPase catalytic domain-containing protein" evidence="10">
    <location>
        <begin position="23"/>
        <end position="526"/>
    </location>
</feature>
<evidence type="ECO:0000256" key="2">
    <source>
        <dbReference type="ARBA" id="ARBA00005992"/>
    </source>
</evidence>
<dbReference type="PANTHER" id="PTHR30582">
    <property type="entry name" value="L,D-TRANSPEPTIDASE"/>
    <property type="match status" value="1"/>
</dbReference>
<dbReference type="RefSeq" id="WP_158093297.1">
    <property type="nucleotide sequence ID" value="NZ_BMHB01000002.1"/>
</dbReference>
<dbReference type="GO" id="GO:0016740">
    <property type="term" value="F:transferase activity"/>
    <property type="evidence" value="ECO:0007669"/>
    <property type="project" value="UniProtKB-KW"/>
</dbReference>
<dbReference type="GO" id="GO:0008360">
    <property type="term" value="P:regulation of cell shape"/>
    <property type="evidence" value="ECO:0007669"/>
    <property type="project" value="UniProtKB-UniRule"/>
</dbReference>
<dbReference type="UniPathway" id="UPA00219"/>
<evidence type="ECO:0000313" key="13">
    <source>
        <dbReference type="Proteomes" id="UP000626244"/>
    </source>
</evidence>
<evidence type="ECO:0000256" key="1">
    <source>
        <dbReference type="ARBA" id="ARBA00004752"/>
    </source>
</evidence>
<dbReference type="InterPro" id="IPR041498">
    <property type="entry name" value="Big_6"/>
</dbReference>
<feature type="signal peptide" evidence="10">
    <location>
        <begin position="1"/>
        <end position="22"/>
    </location>
</feature>
<evidence type="ECO:0000256" key="6">
    <source>
        <dbReference type="ARBA" id="ARBA00022984"/>
    </source>
</evidence>
<dbReference type="GO" id="GO:0071555">
    <property type="term" value="P:cell wall organization"/>
    <property type="evidence" value="ECO:0007669"/>
    <property type="project" value="UniProtKB-UniRule"/>
</dbReference>
<evidence type="ECO:0000256" key="7">
    <source>
        <dbReference type="ARBA" id="ARBA00023316"/>
    </source>
</evidence>
<dbReference type="Pfam" id="PF17936">
    <property type="entry name" value="Big_6"/>
    <property type="match status" value="2"/>
</dbReference>
<dbReference type="FunFam" id="2.40.440.10:FF:000003">
    <property type="entry name" value="L,D-transpeptidase YciB"/>
    <property type="match status" value="1"/>
</dbReference>
<evidence type="ECO:0000256" key="9">
    <source>
        <dbReference type="PROSITE-ProRule" id="PRU01373"/>
    </source>
</evidence>
<dbReference type="InterPro" id="IPR050979">
    <property type="entry name" value="LD-transpeptidase"/>
</dbReference>
<comment type="pathway">
    <text evidence="1 9">Cell wall biogenesis; peptidoglycan biosynthesis.</text>
</comment>
<dbReference type="AlphaFoldDB" id="A0A8J3F1H0"/>
<evidence type="ECO:0000256" key="10">
    <source>
        <dbReference type="SAM" id="SignalP"/>
    </source>
</evidence>
<organism evidence="12 13">
    <name type="scientific">Gottfriedia solisilvae</name>
    <dbReference type="NCBI Taxonomy" id="1516104"/>
    <lineage>
        <taxon>Bacteria</taxon>
        <taxon>Bacillati</taxon>
        <taxon>Bacillota</taxon>
        <taxon>Bacilli</taxon>
        <taxon>Bacillales</taxon>
        <taxon>Bacillaceae</taxon>
        <taxon>Gottfriedia</taxon>
    </lineage>
</organism>
<evidence type="ECO:0000259" key="11">
    <source>
        <dbReference type="PROSITE" id="PS52029"/>
    </source>
</evidence>
<keyword evidence="6 9" id="KW-0573">Peptidoglycan synthesis</keyword>
<dbReference type="SUPFAM" id="SSF141523">
    <property type="entry name" value="L,D-transpeptidase catalytic domain-like"/>
    <property type="match status" value="1"/>
</dbReference>
<protein>
    <recommendedName>
        <fullName evidence="11">L,D-TPase catalytic domain-containing protein</fullName>
    </recommendedName>
</protein>
<gene>
    <name evidence="12" type="ORF">GCM10007380_35540</name>
</gene>
<comment type="similarity">
    <text evidence="2">Belongs to the YkuD family.</text>
</comment>
<reference evidence="13" key="1">
    <citation type="journal article" date="2019" name="Int. J. Syst. Evol. Microbiol.">
        <title>The Global Catalogue of Microorganisms (GCM) 10K type strain sequencing project: providing services to taxonomists for standard genome sequencing and annotation.</title>
        <authorList>
            <consortium name="The Broad Institute Genomics Platform"/>
            <consortium name="The Broad Institute Genome Sequencing Center for Infectious Disease"/>
            <person name="Wu L."/>
            <person name="Ma J."/>
        </authorList>
    </citation>
    <scope>NUCLEOTIDE SEQUENCE [LARGE SCALE GENOMIC DNA]</scope>
    <source>
        <strain evidence="13">CGMCC 1.14993</strain>
    </source>
</reference>
<sequence length="526" mass="56975">MTNKIVSVLLGMFLFLLPTANATSFTSSFTDNEFSKYIDNLTMNTTEAAYGQTIDIGLTTKKNFGHISLFFSNGTKKNEVTFIKTSDNYYSGKIKITSDFEKGVYQLTSIKLDEQDLTMSDKLIKYSIVDLPTPTIDKLSNKSTSIKGVFLPNSEVQILKNNTLLKTLSTNSSGEYSYAVKPIKAGTKITVIGLSNNIESQSTTILVSDLIAPSVSSISAVSDQSQYITGKSEAYANVKVYNGTKLIGKGVVTSYGKFNVKITKQKANAIIKVITIDKSNNESKPLSVRVIDRTAPSAPSIKSLKENATIITGKTEPKATVKLYVNNGYVAKTTANSIGTYSFRVSKLKAYASIKVTSQDLAGNQSKPATIEVQSNQPISNGQLIIINTQSNKLSYYNKGKLVKTFSVATGKSSTPTPTGKFKILNKIKNRPWYKENIPGGDPRNPLGKRWMGLSVGDSPGNSYGIHGNNKESSIGKSVSNGCIRMHNSEIAWLFEQIQTGTTVIIAKSSNSNGKIAHSHGISIAS</sequence>
<dbReference type="PANTHER" id="PTHR30582:SF4">
    <property type="entry name" value="L,D-TRANSPEPTIDASE YQJB-RELATED"/>
    <property type="match status" value="1"/>
</dbReference>
<feature type="active site" description="Proton donor/acceptor" evidence="9">
    <location>
        <position position="467"/>
    </location>
</feature>
<dbReference type="InterPro" id="IPR038063">
    <property type="entry name" value="Transpep_catalytic_dom"/>
</dbReference>
<keyword evidence="10" id="KW-0732">Signal</keyword>
<name>A0A8J3F1H0_9BACI</name>
<evidence type="ECO:0000256" key="3">
    <source>
        <dbReference type="ARBA" id="ARBA00022679"/>
    </source>
</evidence>
<comment type="caution">
    <text evidence="12">The sequence shown here is derived from an EMBL/GenBank/DDBJ whole genome shotgun (WGS) entry which is preliminary data.</text>
</comment>
<evidence type="ECO:0000256" key="4">
    <source>
        <dbReference type="ARBA" id="ARBA00022801"/>
    </source>
</evidence>
<comment type="pathway">
    <text evidence="8">Glycan biosynthesis.</text>
</comment>
<dbReference type="Gene3D" id="2.40.440.10">
    <property type="entry name" value="L,D-transpeptidase catalytic domain-like"/>
    <property type="match status" value="1"/>
</dbReference>
<keyword evidence="5 9" id="KW-0133">Cell shape</keyword>
<dbReference type="InterPro" id="IPR005490">
    <property type="entry name" value="LD_TPept_cat_dom"/>
</dbReference>
<dbReference type="OrthoDB" id="177750at2"/>
<keyword evidence="13" id="KW-1185">Reference proteome</keyword>
<dbReference type="GO" id="GO:0005576">
    <property type="term" value="C:extracellular region"/>
    <property type="evidence" value="ECO:0007669"/>
    <property type="project" value="TreeGrafter"/>
</dbReference>
<keyword evidence="4" id="KW-0378">Hydrolase</keyword>
<keyword evidence="7 9" id="KW-0961">Cell wall biogenesis/degradation</keyword>
<proteinExistence type="inferred from homology"/>
<feature type="active site" description="Nucleophile" evidence="9">
    <location>
        <position position="483"/>
    </location>
</feature>
<dbReference type="GO" id="GO:0071972">
    <property type="term" value="F:peptidoglycan L,D-transpeptidase activity"/>
    <property type="evidence" value="ECO:0007669"/>
    <property type="project" value="TreeGrafter"/>
</dbReference>
<accession>A0A8J3F1H0</accession>
<dbReference type="InterPro" id="IPR013783">
    <property type="entry name" value="Ig-like_fold"/>
</dbReference>
<evidence type="ECO:0000313" key="12">
    <source>
        <dbReference type="EMBL" id="GGI16954.1"/>
    </source>
</evidence>
<keyword evidence="3" id="KW-0808">Transferase</keyword>
<evidence type="ECO:0000256" key="8">
    <source>
        <dbReference type="ARBA" id="ARBA00060592"/>
    </source>
</evidence>
<dbReference type="PROSITE" id="PS52029">
    <property type="entry name" value="LD_TPASE"/>
    <property type="match status" value="1"/>
</dbReference>
<dbReference type="CDD" id="cd16913">
    <property type="entry name" value="YkuD_like"/>
    <property type="match status" value="1"/>
</dbReference>